<reference evidence="2 3" key="1">
    <citation type="submission" date="2019-10" db="EMBL/GenBank/DDBJ databases">
        <title>Streptomyces smaragdinus sp. nov. and Streptomyces fabii sp. nov., isolated from the gut of fungus growing-termite Macrotermes natalensis.</title>
        <authorList>
            <person name="Schwitalla J."/>
            <person name="Benndorf R."/>
            <person name="Martin K."/>
            <person name="De Beer W."/>
            <person name="Kaster A.-K."/>
            <person name="Vollmers J."/>
            <person name="Poulsen M."/>
            <person name="Beemelmanns C."/>
        </authorList>
    </citation>
    <scope>NUCLEOTIDE SEQUENCE [LARGE SCALE GENOMIC DNA]</scope>
    <source>
        <strain evidence="2 3">RB5</strain>
    </source>
</reference>
<evidence type="ECO:0000313" key="2">
    <source>
        <dbReference type="EMBL" id="MQY10973.1"/>
    </source>
</evidence>
<organism evidence="2 3">
    <name type="scientific">Streptomyces smaragdinus</name>
    <dbReference type="NCBI Taxonomy" id="2585196"/>
    <lineage>
        <taxon>Bacteria</taxon>
        <taxon>Bacillati</taxon>
        <taxon>Actinomycetota</taxon>
        <taxon>Actinomycetes</taxon>
        <taxon>Kitasatosporales</taxon>
        <taxon>Streptomycetaceae</taxon>
        <taxon>Streptomyces</taxon>
    </lineage>
</organism>
<feature type="domain" description="Peptidoglycan binding-like" evidence="1">
    <location>
        <begin position="91"/>
        <end position="143"/>
    </location>
</feature>
<dbReference type="InterPro" id="IPR036365">
    <property type="entry name" value="PGBD-like_sf"/>
</dbReference>
<accession>A0A7K0CC43</accession>
<dbReference type="Gene3D" id="1.10.101.10">
    <property type="entry name" value="PGBD-like superfamily/PGBD"/>
    <property type="match status" value="1"/>
</dbReference>
<proteinExistence type="predicted"/>
<dbReference type="SUPFAM" id="SSF47090">
    <property type="entry name" value="PGBD-like"/>
    <property type="match status" value="1"/>
</dbReference>
<comment type="caution">
    <text evidence="2">The sequence shown here is derived from an EMBL/GenBank/DDBJ whole genome shotgun (WGS) entry which is preliminary data.</text>
</comment>
<dbReference type="AlphaFoldDB" id="A0A7K0CC43"/>
<dbReference type="Proteomes" id="UP000466345">
    <property type="component" value="Unassembled WGS sequence"/>
</dbReference>
<evidence type="ECO:0000259" key="1">
    <source>
        <dbReference type="Pfam" id="PF01471"/>
    </source>
</evidence>
<name>A0A7K0CC43_9ACTN</name>
<dbReference type="InterPro" id="IPR036366">
    <property type="entry name" value="PGBDSf"/>
</dbReference>
<keyword evidence="3" id="KW-1185">Reference proteome</keyword>
<evidence type="ECO:0000313" key="3">
    <source>
        <dbReference type="Proteomes" id="UP000466345"/>
    </source>
</evidence>
<dbReference type="EMBL" id="WEGJ01000002">
    <property type="protein sequence ID" value="MQY10973.1"/>
    <property type="molecule type" value="Genomic_DNA"/>
</dbReference>
<protein>
    <recommendedName>
        <fullName evidence="1">Peptidoglycan binding-like domain-containing protein</fullName>
    </recommendedName>
</protein>
<dbReference type="Pfam" id="PF01471">
    <property type="entry name" value="PG_binding_1"/>
    <property type="match status" value="1"/>
</dbReference>
<dbReference type="InterPro" id="IPR002477">
    <property type="entry name" value="Peptidoglycan-bd-like"/>
</dbReference>
<gene>
    <name evidence="2" type="ORF">SRB5_10870</name>
</gene>
<sequence length="162" mass="16937">MRGDFGYRSPADRRTRKGKRFVRRSLAVAGVVAAILGTFSIAGSQALAATPTCNGVGDAWTGAVGPIKIPSYNSGGTQNLSCNMVKGNVSSAVRNLQTELNKCFGAQLAVDGNFGTNTYNALKRAQSAAGTTADGVYGPNTRHAFAITRGWWSGSSCLWVDA</sequence>